<reference evidence="2 3" key="1">
    <citation type="submission" date="2017-02" db="EMBL/GenBank/DDBJ databases">
        <authorList>
            <person name="Peterson S.W."/>
        </authorList>
    </citation>
    <scope>NUCLEOTIDE SEQUENCE [LARGE SCALE GENOMIC DNA]</scope>
    <source>
        <strain evidence="2 3">ATCC 49788</strain>
    </source>
</reference>
<dbReference type="Gene3D" id="3.90.550.10">
    <property type="entry name" value="Spore Coat Polysaccharide Biosynthesis Protein SpsA, Chain A"/>
    <property type="match status" value="1"/>
</dbReference>
<dbReference type="AlphaFoldDB" id="A0A1T4Y7C8"/>
<dbReference type="STRING" id="92487.SAMN02745130_03992"/>
<feature type="domain" description="Glycosyltransferase 2-like" evidence="1">
    <location>
        <begin position="6"/>
        <end position="123"/>
    </location>
</feature>
<dbReference type="Pfam" id="PF00535">
    <property type="entry name" value="Glycos_transf_2"/>
    <property type="match status" value="1"/>
</dbReference>
<organism evidence="2 3">
    <name type="scientific">Thiothrix eikelboomii</name>
    <dbReference type="NCBI Taxonomy" id="92487"/>
    <lineage>
        <taxon>Bacteria</taxon>
        <taxon>Pseudomonadati</taxon>
        <taxon>Pseudomonadota</taxon>
        <taxon>Gammaproteobacteria</taxon>
        <taxon>Thiotrichales</taxon>
        <taxon>Thiotrichaceae</taxon>
        <taxon>Thiothrix</taxon>
    </lineage>
</organism>
<gene>
    <name evidence="2" type="ORF">SAMN02745130_03992</name>
</gene>
<dbReference type="PANTHER" id="PTHR43685">
    <property type="entry name" value="GLYCOSYLTRANSFERASE"/>
    <property type="match status" value="1"/>
</dbReference>
<dbReference type="EMBL" id="FUYB01000046">
    <property type="protein sequence ID" value="SKA97428.1"/>
    <property type="molecule type" value="Genomic_DNA"/>
</dbReference>
<sequence>MNKFVSVIVPTYHNWDGLKLCIDALATQSYPFDAFEVIIVNNDPDDHEPNFNLPENFRLVSQSKPGSYAARNAALALATGEIIAFTDSDCIPDTDWIKNAAVRLEAGAERIAGRIDLFFKSEKLTLIETYEKIYAFDQASYAKSGWAVTANMITWRKNFDVVGWFNDSLMSGGDIEWSWRANDLGISVEYAHEVVVKHPARDSLAAMLQKCRRVAGGTVNIDRKETRHSLLMFLLRGYLPSVSSLLKPWKKSDITLIEKFIAIGIYYYIKIYSTTYMIGLKFGIYKIERV</sequence>
<dbReference type="InterPro" id="IPR029044">
    <property type="entry name" value="Nucleotide-diphossugar_trans"/>
</dbReference>
<keyword evidence="3" id="KW-1185">Reference proteome</keyword>
<evidence type="ECO:0000313" key="2">
    <source>
        <dbReference type="EMBL" id="SKA97428.1"/>
    </source>
</evidence>
<dbReference type="InterPro" id="IPR050834">
    <property type="entry name" value="Glycosyltransf_2"/>
</dbReference>
<dbReference type="Proteomes" id="UP000190460">
    <property type="component" value="Unassembled WGS sequence"/>
</dbReference>
<accession>A0A1T4Y7C8</accession>
<dbReference type="GO" id="GO:0016740">
    <property type="term" value="F:transferase activity"/>
    <property type="evidence" value="ECO:0007669"/>
    <property type="project" value="UniProtKB-KW"/>
</dbReference>
<evidence type="ECO:0000259" key="1">
    <source>
        <dbReference type="Pfam" id="PF00535"/>
    </source>
</evidence>
<name>A0A1T4Y7C8_9GAMM</name>
<dbReference type="RefSeq" id="WP_078924392.1">
    <property type="nucleotide sequence ID" value="NZ_FUYB01000046.1"/>
</dbReference>
<protein>
    <submittedName>
        <fullName evidence="2">Glycosyl transferase family 2</fullName>
    </submittedName>
</protein>
<dbReference type="InterPro" id="IPR001173">
    <property type="entry name" value="Glyco_trans_2-like"/>
</dbReference>
<dbReference type="SUPFAM" id="SSF53448">
    <property type="entry name" value="Nucleotide-diphospho-sugar transferases"/>
    <property type="match status" value="1"/>
</dbReference>
<proteinExistence type="predicted"/>
<dbReference type="PANTHER" id="PTHR43685:SF2">
    <property type="entry name" value="GLYCOSYLTRANSFERASE 2-LIKE DOMAIN-CONTAINING PROTEIN"/>
    <property type="match status" value="1"/>
</dbReference>
<evidence type="ECO:0000313" key="3">
    <source>
        <dbReference type="Proteomes" id="UP000190460"/>
    </source>
</evidence>
<keyword evidence="2" id="KW-0808">Transferase</keyword>
<dbReference type="OrthoDB" id="9069044at2"/>